<dbReference type="InterPro" id="IPR058154">
    <property type="entry name" value="Bxb1_TTP-like"/>
</dbReference>
<organism evidence="1 2">
    <name type="scientific">Streptomyces chitinivorans</name>
    <dbReference type="NCBI Taxonomy" id="1257027"/>
    <lineage>
        <taxon>Bacteria</taxon>
        <taxon>Bacillati</taxon>
        <taxon>Actinomycetota</taxon>
        <taxon>Actinomycetes</taxon>
        <taxon>Kitasatosporales</taxon>
        <taxon>Streptomycetaceae</taxon>
        <taxon>Streptomyces</taxon>
    </lineage>
</organism>
<dbReference type="EMBL" id="JBIHMK010000007">
    <property type="protein sequence ID" value="MFH0247325.1"/>
    <property type="molecule type" value="Genomic_DNA"/>
</dbReference>
<evidence type="ECO:0000313" key="1">
    <source>
        <dbReference type="EMBL" id="MFH0247325.1"/>
    </source>
</evidence>
<sequence>MAGMNPNQIRVAGNGRILVAPLGTAAPADTASDWGTGWTDVGYTSSDGVKFGRKEKTSQVDTWQSVGPARFIYEDRDMTVKFSMLQFNPDTLPLYFGGGEVRETAAGSGVYQYDVLSDPIPDERSLGLEFTDGEEVVYRFVLPRGQVTDTDEVEMNRKGSLKLGVTFTAMAVDAATPLATWLVKDPDFAGTTPAA</sequence>
<name>A0ABW7HN76_9ACTN</name>
<dbReference type="RefSeq" id="WP_279951213.1">
    <property type="nucleotide sequence ID" value="NZ_BAABEN010000006.1"/>
</dbReference>
<reference evidence="1 2" key="1">
    <citation type="submission" date="2024-10" db="EMBL/GenBank/DDBJ databases">
        <authorList>
            <person name="Cho J.-C."/>
        </authorList>
    </citation>
    <scope>NUCLEOTIDE SEQUENCE [LARGE SCALE GENOMIC DNA]</scope>
    <source>
        <strain evidence="1 2">KCTC29696</strain>
    </source>
</reference>
<dbReference type="Proteomes" id="UP001607069">
    <property type="component" value="Unassembled WGS sequence"/>
</dbReference>
<gene>
    <name evidence="1" type="ORF">ACG5V6_03725</name>
</gene>
<protein>
    <submittedName>
        <fullName evidence="1">Phage tail protein</fullName>
    </submittedName>
</protein>
<comment type="caution">
    <text evidence="1">The sequence shown here is derived from an EMBL/GenBank/DDBJ whole genome shotgun (WGS) entry which is preliminary data.</text>
</comment>
<evidence type="ECO:0000313" key="2">
    <source>
        <dbReference type="Proteomes" id="UP001607069"/>
    </source>
</evidence>
<keyword evidence="2" id="KW-1185">Reference proteome</keyword>
<accession>A0ABW7HN76</accession>
<dbReference type="Pfam" id="PF25681">
    <property type="entry name" value="Phage_TTP_17"/>
    <property type="match status" value="1"/>
</dbReference>
<proteinExistence type="predicted"/>